<feature type="transmembrane region" description="Helical" evidence="1">
    <location>
        <begin position="204"/>
        <end position="224"/>
    </location>
</feature>
<reference evidence="2 3" key="1">
    <citation type="journal article" date="2021" name="Int. J. Syst. Evol. Microbiol.">
        <title>Amazonocrinis nigriterrae gen. nov., sp. nov., Atlanticothrix silvestris gen. nov., sp. nov. and Dendronalium phyllosphericum gen. nov., sp. nov., nostocacean cyanobacteria from Brazilian environments.</title>
        <authorList>
            <person name="Alvarenga D.O."/>
            <person name="Andreote A.P.D."/>
            <person name="Branco L.H.Z."/>
            <person name="Delbaje E."/>
            <person name="Cruz R.B."/>
            <person name="Varani A.M."/>
            <person name="Fiore M.F."/>
        </authorList>
    </citation>
    <scope>NUCLEOTIDE SEQUENCE [LARGE SCALE GENOMIC DNA]</scope>
    <source>
        <strain evidence="2 3">CENA369</strain>
    </source>
</reference>
<dbReference type="Proteomes" id="UP000662314">
    <property type="component" value="Unassembled WGS sequence"/>
</dbReference>
<organism evidence="2 3">
    <name type="scientific">Dendronalium phyllosphericum CENA369</name>
    <dbReference type="NCBI Taxonomy" id="1725256"/>
    <lineage>
        <taxon>Bacteria</taxon>
        <taxon>Bacillati</taxon>
        <taxon>Cyanobacteriota</taxon>
        <taxon>Cyanophyceae</taxon>
        <taxon>Nostocales</taxon>
        <taxon>Nostocaceae</taxon>
        <taxon>Dendronalium</taxon>
        <taxon>Dendronalium phyllosphericum</taxon>
    </lineage>
</organism>
<keyword evidence="1" id="KW-0472">Membrane</keyword>
<keyword evidence="3" id="KW-1185">Reference proteome</keyword>
<feature type="transmembrane region" description="Helical" evidence="1">
    <location>
        <begin position="165"/>
        <end position="184"/>
    </location>
</feature>
<evidence type="ECO:0000313" key="3">
    <source>
        <dbReference type="Proteomes" id="UP000662314"/>
    </source>
</evidence>
<dbReference type="EMBL" id="JAECZA010000020">
    <property type="protein sequence ID" value="MBH8572873.1"/>
    <property type="molecule type" value="Genomic_DNA"/>
</dbReference>
<evidence type="ECO:0000313" key="2">
    <source>
        <dbReference type="EMBL" id="MBH8572873.1"/>
    </source>
</evidence>
<name>A0A8J7I388_9NOST</name>
<accession>A0A8J7I388</accession>
<evidence type="ECO:0000256" key="1">
    <source>
        <dbReference type="SAM" id="Phobius"/>
    </source>
</evidence>
<gene>
    <name evidence="2" type="ORF">I8752_07550</name>
</gene>
<protein>
    <submittedName>
        <fullName evidence="2">Uncharacterized protein</fullName>
    </submittedName>
</protein>
<keyword evidence="1" id="KW-1133">Transmembrane helix</keyword>
<comment type="caution">
    <text evidence="2">The sequence shown here is derived from an EMBL/GenBank/DDBJ whole genome shotgun (WGS) entry which is preliminary data.</text>
</comment>
<dbReference type="RefSeq" id="WP_214431697.1">
    <property type="nucleotide sequence ID" value="NZ_CAWPUQ010000111.1"/>
</dbReference>
<proteinExistence type="predicted"/>
<keyword evidence="1" id="KW-0812">Transmembrane</keyword>
<dbReference type="AlphaFoldDB" id="A0A8J7I388"/>
<sequence>MTKLKWSKPIGAICAIAIILYGWIGLSQSPQPSVRLTTNPPINQVQPLEAEATTVLGSGHYNPPVQLMLQAVDAQGQSLKNAKIHLQLFTRPKNVWFTTDFPIVEGTKLLDIEGNAPTGQLQVQQTLPIRGTYKLLVAVNPLVANAFEPIQQTLTLTLPENPLKFRYFGILVVILLLVGLLGGWVIGDRQAIQSGEIVPQKVRLLLSGLIVVAIAALLFVNISAELAESHHHSMPGMEEEVPLSSKPAKLQSQGLYMQLSGDQSATVGQPAKLQVSVSDAKTSQPVTDVVFKVTTTQLENNWVAFAYEGTPDSNGKLAWEQEFFDGAPHSVVVEVAPQANATRKFQPFQVAENIPVEGVAPPMSVRLISLTYFTAIVVIGLLLGLWLRRRKTPRASLTLNRSIS</sequence>
<feature type="transmembrane region" description="Helical" evidence="1">
    <location>
        <begin position="367"/>
        <end position="387"/>
    </location>
</feature>